<sequence>MSNVQLILKEGKPEYAVMPYELYTQLVDDAEMLQDIIDYNEAKARIESGEEELIPAYVTFAIIDGENPVKVWREYRGLTQQQLAETAGISAAYLSQIETGKRAGKTAVLQAIARALNLTLDDVVYNPPPDEDI</sequence>
<evidence type="ECO:0000259" key="2">
    <source>
        <dbReference type="PROSITE" id="PS50943"/>
    </source>
</evidence>
<proteinExistence type="predicted"/>
<dbReference type="PANTHER" id="PTHR46797">
    <property type="entry name" value="HTH-TYPE TRANSCRIPTIONAL REGULATOR"/>
    <property type="match status" value="1"/>
</dbReference>
<evidence type="ECO:0000313" key="3">
    <source>
        <dbReference type="EMBL" id="VAW38315.1"/>
    </source>
</evidence>
<accession>A0A3B0V433</accession>
<dbReference type="InterPro" id="IPR050807">
    <property type="entry name" value="TransReg_Diox_bact_type"/>
</dbReference>
<reference evidence="3" key="1">
    <citation type="submission" date="2018-06" db="EMBL/GenBank/DDBJ databases">
        <authorList>
            <person name="Zhirakovskaya E."/>
        </authorList>
    </citation>
    <scope>NUCLEOTIDE SEQUENCE</scope>
</reference>
<dbReference type="SMART" id="SM00530">
    <property type="entry name" value="HTH_XRE"/>
    <property type="match status" value="1"/>
</dbReference>
<dbReference type="Pfam" id="PF01381">
    <property type="entry name" value="HTH_3"/>
    <property type="match status" value="1"/>
</dbReference>
<keyword evidence="1" id="KW-0238">DNA-binding</keyword>
<dbReference type="AlphaFoldDB" id="A0A3B0V433"/>
<protein>
    <submittedName>
        <fullName evidence="3">Transcriptional regulator</fullName>
    </submittedName>
</protein>
<dbReference type="CDD" id="cd00093">
    <property type="entry name" value="HTH_XRE"/>
    <property type="match status" value="1"/>
</dbReference>
<dbReference type="InterPro" id="IPR001387">
    <property type="entry name" value="Cro/C1-type_HTH"/>
</dbReference>
<dbReference type="GO" id="GO:0003677">
    <property type="term" value="F:DNA binding"/>
    <property type="evidence" value="ECO:0007669"/>
    <property type="project" value="UniProtKB-KW"/>
</dbReference>
<dbReference type="GO" id="GO:0005829">
    <property type="term" value="C:cytosol"/>
    <property type="evidence" value="ECO:0007669"/>
    <property type="project" value="TreeGrafter"/>
</dbReference>
<dbReference type="GO" id="GO:0003700">
    <property type="term" value="F:DNA-binding transcription factor activity"/>
    <property type="evidence" value="ECO:0007669"/>
    <property type="project" value="TreeGrafter"/>
</dbReference>
<evidence type="ECO:0000256" key="1">
    <source>
        <dbReference type="ARBA" id="ARBA00023125"/>
    </source>
</evidence>
<dbReference type="InterPro" id="IPR010982">
    <property type="entry name" value="Lambda_DNA-bd_dom_sf"/>
</dbReference>
<name>A0A3B0V433_9ZZZZ</name>
<dbReference type="EMBL" id="UOEU01000703">
    <property type="protein sequence ID" value="VAW38315.1"/>
    <property type="molecule type" value="Genomic_DNA"/>
</dbReference>
<organism evidence="3">
    <name type="scientific">hydrothermal vent metagenome</name>
    <dbReference type="NCBI Taxonomy" id="652676"/>
    <lineage>
        <taxon>unclassified sequences</taxon>
        <taxon>metagenomes</taxon>
        <taxon>ecological metagenomes</taxon>
    </lineage>
</organism>
<dbReference type="SUPFAM" id="SSF47413">
    <property type="entry name" value="lambda repressor-like DNA-binding domains"/>
    <property type="match status" value="1"/>
</dbReference>
<dbReference type="Gene3D" id="1.10.260.40">
    <property type="entry name" value="lambda repressor-like DNA-binding domains"/>
    <property type="match status" value="1"/>
</dbReference>
<dbReference type="PANTHER" id="PTHR46797:SF1">
    <property type="entry name" value="METHYLPHOSPHONATE SYNTHASE"/>
    <property type="match status" value="1"/>
</dbReference>
<gene>
    <name evidence="3" type="ORF">MNBD_CHLOROFLEXI01-222</name>
</gene>
<feature type="domain" description="HTH cro/C1-type" evidence="2">
    <location>
        <begin position="69"/>
        <end position="123"/>
    </location>
</feature>
<dbReference type="PROSITE" id="PS50943">
    <property type="entry name" value="HTH_CROC1"/>
    <property type="match status" value="1"/>
</dbReference>